<keyword evidence="2" id="KW-1185">Reference proteome</keyword>
<sequence>MTTASYTSTAEYDAFGPWIDEVTTADEVPPLYRGRPIDFAATILVLKFPRNIARRDATPAMHLYDHLIIVDERALTILGRDGDRFTELSVGFDEIAAINDWVNLLDAQLTIFTLVGDAVIVPYNGSSNDTVVALTDLLRRRAEQTGRTRGLPPEHPPLELDDLGKKDALFVTGFRDLRRREPDIRLLAAHGRVVVRRRGGVLSRIADAVLPITLHGALVAATPTELQVLSRREWFTRGGVPALSRGRTVVSLDALRSVTVAEHPRYLGVSVVTLQVGSTRIPIDVPEGSEAQKALLALR</sequence>
<evidence type="ECO:0000313" key="1">
    <source>
        <dbReference type="EMBL" id="MET4583144.1"/>
    </source>
</evidence>
<evidence type="ECO:0000313" key="2">
    <source>
        <dbReference type="Proteomes" id="UP001549257"/>
    </source>
</evidence>
<dbReference type="Proteomes" id="UP001549257">
    <property type="component" value="Unassembled WGS sequence"/>
</dbReference>
<protein>
    <submittedName>
        <fullName evidence="1">Uncharacterized protein</fullName>
    </submittedName>
</protein>
<organism evidence="1 2">
    <name type="scientific">Conyzicola nivalis</name>
    <dbReference type="NCBI Taxonomy" id="1477021"/>
    <lineage>
        <taxon>Bacteria</taxon>
        <taxon>Bacillati</taxon>
        <taxon>Actinomycetota</taxon>
        <taxon>Actinomycetes</taxon>
        <taxon>Micrococcales</taxon>
        <taxon>Microbacteriaceae</taxon>
        <taxon>Conyzicola</taxon>
    </lineage>
</organism>
<comment type="caution">
    <text evidence="1">The sequence shown here is derived from an EMBL/GenBank/DDBJ whole genome shotgun (WGS) entry which is preliminary data.</text>
</comment>
<dbReference type="EMBL" id="JBEPSJ010000003">
    <property type="protein sequence ID" value="MET4583144.1"/>
    <property type="molecule type" value="Genomic_DNA"/>
</dbReference>
<dbReference type="RefSeq" id="WP_354025312.1">
    <property type="nucleotide sequence ID" value="NZ_JBEPSJ010000003.1"/>
</dbReference>
<name>A0ABV2QQ28_9MICO</name>
<gene>
    <name evidence="1" type="ORF">ABIE21_002663</name>
</gene>
<proteinExistence type="predicted"/>
<reference evidence="1 2" key="1">
    <citation type="submission" date="2024-06" db="EMBL/GenBank/DDBJ databases">
        <title>Sorghum-associated microbial communities from plants grown in Nebraska, USA.</title>
        <authorList>
            <person name="Schachtman D."/>
        </authorList>
    </citation>
    <scope>NUCLEOTIDE SEQUENCE [LARGE SCALE GENOMIC DNA]</scope>
    <source>
        <strain evidence="1 2">2857</strain>
    </source>
</reference>
<accession>A0ABV2QQ28</accession>